<dbReference type="PANTHER" id="PTHR34473">
    <property type="entry name" value="UPF0699 TRANSMEMBRANE PROTEIN YDBS"/>
    <property type="match status" value="1"/>
</dbReference>
<proteinExistence type="predicted"/>
<dbReference type="RefSeq" id="WP_091287579.1">
    <property type="nucleotide sequence ID" value="NZ_FNON01000001.1"/>
</dbReference>
<dbReference type="PANTHER" id="PTHR34473:SF3">
    <property type="entry name" value="TRANSMEMBRANE PROTEIN-RELATED"/>
    <property type="match status" value="1"/>
</dbReference>
<dbReference type="Pfam" id="PF03703">
    <property type="entry name" value="bPH_2"/>
    <property type="match status" value="1"/>
</dbReference>
<feature type="domain" description="YdbS-like PH" evidence="2">
    <location>
        <begin position="85"/>
        <end position="162"/>
    </location>
</feature>
<name>A0A1H2VQ82_9PSEU</name>
<feature type="transmembrane region" description="Helical" evidence="1">
    <location>
        <begin position="28"/>
        <end position="54"/>
    </location>
</feature>
<dbReference type="STRING" id="589385.SAMN05421504_1011301"/>
<evidence type="ECO:0000313" key="4">
    <source>
        <dbReference type="Proteomes" id="UP000199515"/>
    </source>
</evidence>
<accession>A0A1H2VQ82</accession>
<feature type="transmembrane region" description="Helical" evidence="1">
    <location>
        <begin position="60"/>
        <end position="78"/>
    </location>
</feature>
<dbReference type="OrthoDB" id="3730669at2"/>
<evidence type="ECO:0000313" key="3">
    <source>
        <dbReference type="EMBL" id="SDW70582.1"/>
    </source>
</evidence>
<evidence type="ECO:0000259" key="2">
    <source>
        <dbReference type="Pfam" id="PF03703"/>
    </source>
</evidence>
<dbReference type="Proteomes" id="UP000199515">
    <property type="component" value="Unassembled WGS sequence"/>
</dbReference>
<sequence length="174" mass="19062">MPEPTTSTTAGPGTPRLRAPANRVSRRALGYWALGAAMFWALVTIVQVVILLTADGTPAALPYTFAATAVLATAHLLVMPRWRYAVHRWEVTEDAVFTRTGWVRQQWRIAPISRLQTVDVSRDPFQQLFGLAKVTITTASAAGPLHIHPLDREVAQELIDQLARTTPAQLGDAT</sequence>
<keyword evidence="1" id="KW-0472">Membrane</keyword>
<keyword evidence="1" id="KW-1133">Transmembrane helix</keyword>
<keyword evidence="4" id="KW-1185">Reference proteome</keyword>
<dbReference type="AlphaFoldDB" id="A0A1H2VQ82"/>
<keyword evidence="1" id="KW-0812">Transmembrane</keyword>
<gene>
    <name evidence="3" type="ORF">SAMN05421504_1011301</name>
</gene>
<evidence type="ECO:0000256" key="1">
    <source>
        <dbReference type="SAM" id="Phobius"/>
    </source>
</evidence>
<organism evidence="3 4">
    <name type="scientific">Amycolatopsis xylanica</name>
    <dbReference type="NCBI Taxonomy" id="589385"/>
    <lineage>
        <taxon>Bacteria</taxon>
        <taxon>Bacillati</taxon>
        <taxon>Actinomycetota</taxon>
        <taxon>Actinomycetes</taxon>
        <taxon>Pseudonocardiales</taxon>
        <taxon>Pseudonocardiaceae</taxon>
        <taxon>Amycolatopsis</taxon>
    </lineage>
</organism>
<protein>
    <recommendedName>
        <fullName evidence="2">YdbS-like PH domain-containing protein</fullName>
    </recommendedName>
</protein>
<dbReference type="EMBL" id="FNON01000001">
    <property type="protein sequence ID" value="SDW70582.1"/>
    <property type="molecule type" value="Genomic_DNA"/>
</dbReference>
<dbReference type="InterPro" id="IPR005182">
    <property type="entry name" value="YdbS-like_PH"/>
</dbReference>
<reference evidence="3 4" key="1">
    <citation type="submission" date="2016-10" db="EMBL/GenBank/DDBJ databases">
        <authorList>
            <person name="de Groot N.N."/>
        </authorList>
    </citation>
    <scope>NUCLEOTIDE SEQUENCE [LARGE SCALE GENOMIC DNA]</scope>
    <source>
        <strain evidence="3 4">CPCC 202699</strain>
    </source>
</reference>